<reference evidence="1" key="2">
    <citation type="submission" date="2022-01" db="EMBL/GenBank/DDBJ databases">
        <authorList>
            <person name="Yamashiro T."/>
            <person name="Shiraishi A."/>
            <person name="Satake H."/>
            <person name="Nakayama K."/>
        </authorList>
    </citation>
    <scope>NUCLEOTIDE SEQUENCE</scope>
</reference>
<comment type="caution">
    <text evidence="1">The sequence shown here is derived from an EMBL/GenBank/DDBJ whole genome shotgun (WGS) entry which is preliminary data.</text>
</comment>
<accession>A0ABQ5E9Q9</accession>
<dbReference type="EMBL" id="BQNB010016082">
    <property type="protein sequence ID" value="GJT47604.1"/>
    <property type="molecule type" value="Genomic_DNA"/>
</dbReference>
<protein>
    <submittedName>
        <fullName evidence="1">Uncharacterized protein</fullName>
    </submittedName>
</protein>
<keyword evidence="2" id="KW-1185">Reference proteome</keyword>
<evidence type="ECO:0000313" key="2">
    <source>
        <dbReference type="Proteomes" id="UP001151760"/>
    </source>
</evidence>
<dbReference type="Proteomes" id="UP001151760">
    <property type="component" value="Unassembled WGS sequence"/>
</dbReference>
<name>A0ABQ5E9Q9_9ASTR</name>
<evidence type="ECO:0000313" key="1">
    <source>
        <dbReference type="EMBL" id="GJT47604.1"/>
    </source>
</evidence>
<organism evidence="1 2">
    <name type="scientific">Tanacetum coccineum</name>
    <dbReference type="NCBI Taxonomy" id="301880"/>
    <lineage>
        <taxon>Eukaryota</taxon>
        <taxon>Viridiplantae</taxon>
        <taxon>Streptophyta</taxon>
        <taxon>Embryophyta</taxon>
        <taxon>Tracheophyta</taxon>
        <taxon>Spermatophyta</taxon>
        <taxon>Magnoliopsida</taxon>
        <taxon>eudicotyledons</taxon>
        <taxon>Gunneridae</taxon>
        <taxon>Pentapetalae</taxon>
        <taxon>asterids</taxon>
        <taxon>campanulids</taxon>
        <taxon>Asterales</taxon>
        <taxon>Asteraceae</taxon>
        <taxon>Asteroideae</taxon>
        <taxon>Anthemideae</taxon>
        <taxon>Anthemidinae</taxon>
        <taxon>Tanacetum</taxon>
    </lineage>
</organism>
<sequence length="207" mass="22739">MNSPPNNKSEQSLNIDDSDLRPAVVFRPYNNHHKRRQTTTTTQTLVSSQNPKFDNCAEKLFRIMPCHAGIVQATKLCKIADIREGGQEGIVSGCSGGINFFCNDGKLDKVVAVVKSSTSNALVLVNVFYKDDGSSIGKQCSKTKADTYLRTGDLVMACRRSIIEIGNDHNQVHSMNVNGGDSSTGHPFDKGVLMLCYFVLRCVLFVF</sequence>
<gene>
    <name evidence="1" type="ORF">Tco_0973761</name>
</gene>
<proteinExistence type="predicted"/>
<reference evidence="1" key="1">
    <citation type="journal article" date="2022" name="Int. J. Mol. Sci.">
        <title>Draft Genome of Tanacetum Coccineum: Genomic Comparison of Closely Related Tanacetum-Family Plants.</title>
        <authorList>
            <person name="Yamashiro T."/>
            <person name="Shiraishi A."/>
            <person name="Nakayama K."/>
            <person name="Satake H."/>
        </authorList>
    </citation>
    <scope>NUCLEOTIDE SEQUENCE</scope>
</reference>